<evidence type="ECO:0008006" key="2">
    <source>
        <dbReference type="Google" id="ProtNLM"/>
    </source>
</evidence>
<evidence type="ECO:0000313" key="1">
    <source>
        <dbReference type="EMBL" id="SUZ94719.1"/>
    </source>
</evidence>
<sequence length="756" mass="81264">MKYKILKSVLAVFVAVLIFSSLSCDDRKASNAVEEEGLTLTFIKSQPVADGASVGEAIVGYAGVLLIVELRDADGLPVKNGLVSFSAKANGSSYGEFDVNSTSTNSDGIVVVTYSASSGSGAVDNPTTPLYENVEVTAYYSENLETSTRFDVYGSKDDVWPYSFSMTDPSPEEIILATDTPSNITCRLLNKSGTPVRNVIVQIDAGDKGYIKIDDNVVDSDTTDNNGEISFSFHDNGEEENIGIASVRAIFNHPSINATVSDTSTISIVSEVGLVQECTYVEIPSSVPDHIVVRDGGGIESTSIKAKLYDDNDNLIAEPRLVRFVLNPVIEGTYLEESGVTDTSVYTVNGIATVSVNSGTAPGPVRIEVGVDCDQDGEYEINANAVPVIIASGAPYHIEPEYDPNSTEPIGGGFYKTQCAAIVYDRWYNPVEDSTYVYWSIDPIPPDTLIDAFVEGISFTANENLDGDVNSGVAYSTIVYSTDAIGDFGRVRATTFGSDGPDEGTEADSVSALINEGVGDAAMFFLPGQLLLTANATYHDFSLPIITTEVAINITAILIDFYGNPVVDAPISFVGTGVSEWREVYYEDYENVGMDSIAGTNDFGELDNNCFTWRDYGVDRQAGTNDIGEGNNMHDSFDTDGDGLPDVTESCEPFVDFGVDGEDGTHDEGERNGKWDGYSMINCEPIVLTDEDGYARIQAVFSRQLCIWQATDEETGICTFEDFTASISSTLLIPQITTSDPLDIQLVRSPSLVCGP</sequence>
<reference evidence="1" key="1">
    <citation type="submission" date="2018-05" db="EMBL/GenBank/DDBJ databases">
        <authorList>
            <person name="Lanie J.A."/>
            <person name="Ng W.-L."/>
            <person name="Kazmierczak K.M."/>
            <person name="Andrzejewski T.M."/>
            <person name="Davidsen T.M."/>
            <person name="Wayne K.J."/>
            <person name="Tettelin H."/>
            <person name="Glass J.I."/>
            <person name="Rusch D."/>
            <person name="Podicherti R."/>
            <person name="Tsui H.-C.T."/>
            <person name="Winkler M.E."/>
        </authorList>
    </citation>
    <scope>NUCLEOTIDE SEQUENCE</scope>
</reference>
<dbReference type="Gene3D" id="2.60.40.10">
    <property type="entry name" value="Immunoglobulins"/>
    <property type="match status" value="2"/>
</dbReference>
<dbReference type="SUPFAM" id="SSF49373">
    <property type="entry name" value="Invasin/intimin cell-adhesion fragments"/>
    <property type="match status" value="1"/>
</dbReference>
<dbReference type="PROSITE" id="PS51257">
    <property type="entry name" value="PROKAR_LIPOPROTEIN"/>
    <property type="match status" value="1"/>
</dbReference>
<dbReference type="AlphaFoldDB" id="A0A381RUG2"/>
<dbReference type="EMBL" id="UINC01002260">
    <property type="protein sequence ID" value="SUZ94719.1"/>
    <property type="molecule type" value="Genomic_DNA"/>
</dbReference>
<protein>
    <recommendedName>
        <fullName evidence="2">Big-1 domain-containing protein</fullName>
    </recommendedName>
</protein>
<organism evidence="1">
    <name type="scientific">marine metagenome</name>
    <dbReference type="NCBI Taxonomy" id="408172"/>
    <lineage>
        <taxon>unclassified sequences</taxon>
        <taxon>metagenomes</taxon>
        <taxon>ecological metagenomes</taxon>
    </lineage>
</organism>
<accession>A0A381RUG2</accession>
<proteinExistence type="predicted"/>
<name>A0A381RUG2_9ZZZZ</name>
<dbReference type="InterPro" id="IPR008964">
    <property type="entry name" value="Invasin/intimin_cell_adhesion"/>
</dbReference>
<gene>
    <name evidence="1" type="ORF">METZ01_LOCUS47573</name>
</gene>
<dbReference type="InterPro" id="IPR013783">
    <property type="entry name" value="Ig-like_fold"/>
</dbReference>